<sequence>MALLLDAPVGLAVKESAADCLFLCFLRTVVSFGILLLGAYLLPVLTSAWAGFGSSVLLENCGLLWYPVARCLFVSCVTSAWARYGSSVLLENCGLLWYPVARCLSVSCVASAWAGFRSSILLGVAYLVKFMSQRLIIKGKHDILCWSEEPRSTGSKSLT</sequence>
<keyword evidence="1" id="KW-0812">Transmembrane</keyword>
<organism evidence="2 3">
    <name type="scientific">Araneus ventricosus</name>
    <name type="common">Orbweaver spider</name>
    <name type="synonym">Epeira ventricosa</name>
    <dbReference type="NCBI Taxonomy" id="182803"/>
    <lineage>
        <taxon>Eukaryota</taxon>
        <taxon>Metazoa</taxon>
        <taxon>Ecdysozoa</taxon>
        <taxon>Arthropoda</taxon>
        <taxon>Chelicerata</taxon>
        <taxon>Arachnida</taxon>
        <taxon>Araneae</taxon>
        <taxon>Araneomorphae</taxon>
        <taxon>Entelegynae</taxon>
        <taxon>Araneoidea</taxon>
        <taxon>Araneidae</taxon>
        <taxon>Araneus</taxon>
    </lineage>
</organism>
<accession>A0A4Y2G981</accession>
<evidence type="ECO:0000256" key="1">
    <source>
        <dbReference type="SAM" id="Phobius"/>
    </source>
</evidence>
<comment type="caution">
    <text evidence="2">The sequence shown here is derived from an EMBL/GenBank/DDBJ whole genome shotgun (WGS) entry which is preliminary data.</text>
</comment>
<dbReference type="EMBL" id="BGPR01001243">
    <property type="protein sequence ID" value="GBM49199.1"/>
    <property type="molecule type" value="Genomic_DNA"/>
</dbReference>
<keyword evidence="1" id="KW-1133">Transmembrane helix</keyword>
<evidence type="ECO:0000313" key="2">
    <source>
        <dbReference type="EMBL" id="GBM49199.1"/>
    </source>
</evidence>
<feature type="transmembrane region" description="Helical" evidence="1">
    <location>
        <begin position="28"/>
        <end position="52"/>
    </location>
</feature>
<keyword evidence="3" id="KW-1185">Reference proteome</keyword>
<gene>
    <name evidence="2" type="ORF">AVEN_103810_1</name>
</gene>
<evidence type="ECO:0000313" key="3">
    <source>
        <dbReference type="Proteomes" id="UP000499080"/>
    </source>
</evidence>
<keyword evidence="1" id="KW-0472">Membrane</keyword>
<name>A0A4Y2G981_ARAVE</name>
<feature type="transmembrane region" description="Helical" evidence="1">
    <location>
        <begin position="104"/>
        <end position="128"/>
    </location>
</feature>
<protein>
    <submittedName>
        <fullName evidence="2">Uncharacterized protein</fullName>
    </submittedName>
</protein>
<reference evidence="2 3" key="1">
    <citation type="journal article" date="2019" name="Sci. Rep.">
        <title>Orb-weaving spider Araneus ventricosus genome elucidates the spidroin gene catalogue.</title>
        <authorList>
            <person name="Kono N."/>
            <person name="Nakamura H."/>
            <person name="Ohtoshi R."/>
            <person name="Moran D.A.P."/>
            <person name="Shinohara A."/>
            <person name="Yoshida Y."/>
            <person name="Fujiwara M."/>
            <person name="Mori M."/>
            <person name="Tomita M."/>
            <person name="Arakawa K."/>
        </authorList>
    </citation>
    <scope>NUCLEOTIDE SEQUENCE [LARGE SCALE GENOMIC DNA]</scope>
</reference>
<dbReference type="AlphaFoldDB" id="A0A4Y2G981"/>
<dbReference type="Proteomes" id="UP000499080">
    <property type="component" value="Unassembled WGS sequence"/>
</dbReference>
<proteinExistence type="predicted"/>